<evidence type="ECO:0000313" key="12">
    <source>
        <dbReference type="EnsemblPlants" id="KRH75640"/>
    </source>
</evidence>
<dbReference type="InterPro" id="IPR055282">
    <property type="entry name" value="PPI1-4"/>
</dbReference>
<organism evidence="12">
    <name type="scientific">Glycine max</name>
    <name type="common">Soybean</name>
    <name type="synonym">Glycine hispida</name>
    <dbReference type="NCBI Taxonomy" id="3847"/>
    <lineage>
        <taxon>Eukaryota</taxon>
        <taxon>Viridiplantae</taxon>
        <taxon>Streptophyta</taxon>
        <taxon>Embryophyta</taxon>
        <taxon>Tracheophyta</taxon>
        <taxon>Spermatophyta</taxon>
        <taxon>Magnoliopsida</taxon>
        <taxon>eudicotyledons</taxon>
        <taxon>Gunneridae</taxon>
        <taxon>Pentapetalae</taxon>
        <taxon>rosids</taxon>
        <taxon>fabids</taxon>
        <taxon>Fabales</taxon>
        <taxon>Fabaceae</taxon>
        <taxon>Papilionoideae</taxon>
        <taxon>50 kb inversion clade</taxon>
        <taxon>NPAAA clade</taxon>
        <taxon>indigoferoid/millettioid clade</taxon>
        <taxon>Phaseoleae</taxon>
        <taxon>Glycine</taxon>
        <taxon>Glycine subgen. Soja</taxon>
    </lineage>
</organism>
<proteinExistence type="inferred from homology"/>
<reference evidence="11" key="3">
    <citation type="submission" date="2018-07" db="EMBL/GenBank/DDBJ databases">
        <title>WGS assembly of Glycine max.</title>
        <authorList>
            <person name="Schmutz J."/>
            <person name="Cannon S."/>
            <person name="Schlueter J."/>
            <person name="Ma J."/>
            <person name="Mitros T."/>
            <person name="Nelson W."/>
            <person name="Hyten D."/>
            <person name="Song Q."/>
            <person name="Thelen J."/>
            <person name="Cheng J."/>
            <person name="Xu D."/>
            <person name="Hellsten U."/>
            <person name="May G."/>
            <person name="Yu Y."/>
            <person name="Sakurai T."/>
            <person name="Umezawa T."/>
            <person name="Bhattacharyya M."/>
            <person name="Sandhu D."/>
            <person name="Valliyodan B."/>
            <person name="Lindquist E."/>
            <person name="Peto M."/>
            <person name="Grant D."/>
            <person name="Shu S."/>
            <person name="Goodstein D."/>
            <person name="Barry K."/>
            <person name="Futrell-Griggs M."/>
            <person name="Abernathy B."/>
            <person name="Du J."/>
            <person name="Tian Z."/>
            <person name="Zhu L."/>
            <person name="Gill N."/>
            <person name="Joshi T."/>
            <person name="Libault M."/>
            <person name="Sethuraman A."/>
            <person name="Zhang X."/>
            <person name="Shinozaki K."/>
            <person name="Nguyen H."/>
            <person name="Wing R."/>
            <person name="Cregan P."/>
            <person name="Specht J."/>
            <person name="Grimwood J."/>
            <person name="Rokhsar D."/>
            <person name="Stacey G."/>
            <person name="Shoemaker R."/>
            <person name="Jackson S."/>
        </authorList>
    </citation>
    <scope>NUCLEOTIDE SEQUENCE</scope>
    <source>
        <tissue evidence="11">Callus</tissue>
    </source>
</reference>
<dbReference type="EMBL" id="CM000834">
    <property type="protein sequence ID" value="KRH75640.1"/>
    <property type="molecule type" value="Genomic_DNA"/>
</dbReference>
<evidence type="ECO:0000256" key="2">
    <source>
        <dbReference type="ARBA" id="ARBA00004389"/>
    </source>
</evidence>
<evidence type="ECO:0000256" key="1">
    <source>
        <dbReference type="ARBA" id="ARBA00004162"/>
    </source>
</evidence>
<keyword evidence="7 10" id="KW-0175">Coiled coil</keyword>
<dbReference type="PANTHER" id="PTHR32219">
    <property type="entry name" value="RNA-BINDING PROTEIN YLMH-RELATED"/>
    <property type="match status" value="1"/>
</dbReference>
<keyword evidence="6" id="KW-1133">Transmembrane helix</keyword>
<dbReference type="GO" id="GO:0005886">
    <property type="term" value="C:plasma membrane"/>
    <property type="evidence" value="ECO:0007669"/>
    <property type="project" value="UniProtKB-SubCell"/>
</dbReference>
<feature type="coiled-coil region" evidence="10">
    <location>
        <begin position="131"/>
        <end position="165"/>
    </location>
</feature>
<gene>
    <name evidence="12" type="primary">LOC102669268</name>
    <name evidence="11" type="ORF">GLYMA_01G098200</name>
</gene>
<dbReference type="GO" id="GO:0005789">
    <property type="term" value="C:endoplasmic reticulum membrane"/>
    <property type="evidence" value="ECO:0007669"/>
    <property type="project" value="UniProtKB-SubCell"/>
</dbReference>
<evidence type="ECO:0000256" key="5">
    <source>
        <dbReference type="ARBA" id="ARBA00022824"/>
    </source>
</evidence>
<dbReference type="AlphaFoldDB" id="K7K2W7"/>
<dbReference type="Gramene" id="KRH75640">
    <property type="protein sequence ID" value="KRH75640"/>
    <property type="gene ID" value="GLYMA_01G098200"/>
</dbReference>
<accession>K7K2W7</accession>
<keyword evidence="13" id="KW-1185">Reference proteome</keyword>
<comment type="similarity">
    <text evidence="9">Belongs to the plant Proton pump-interactor protein family.</text>
</comment>
<evidence type="ECO:0000256" key="7">
    <source>
        <dbReference type="ARBA" id="ARBA00023054"/>
    </source>
</evidence>
<evidence type="ECO:0000256" key="3">
    <source>
        <dbReference type="ARBA" id="ARBA00022475"/>
    </source>
</evidence>
<name>K7K2W7_SOYBN</name>
<dbReference type="EnsemblPlants" id="KRH75640">
    <property type="protein sequence ID" value="KRH75640"/>
    <property type="gene ID" value="GLYMA_01G098200"/>
</dbReference>
<reference evidence="12" key="2">
    <citation type="submission" date="2018-02" db="UniProtKB">
        <authorList>
            <consortium name="EnsemblPlants"/>
        </authorList>
    </citation>
    <scope>IDENTIFICATION</scope>
    <source>
        <strain evidence="12">Williams 82</strain>
    </source>
</reference>
<evidence type="ECO:0000313" key="13">
    <source>
        <dbReference type="Proteomes" id="UP000008827"/>
    </source>
</evidence>
<evidence type="ECO:0000313" key="11">
    <source>
        <dbReference type="EMBL" id="KRH75640.1"/>
    </source>
</evidence>
<evidence type="ECO:0000256" key="9">
    <source>
        <dbReference type="ARBA" id="ARBA00038080"/>
    </source>
</evidence>
<dbReference type="ExpressionAtlas" id="K7K2W7">
    <property type="expression patterns" value="baseline and differential"/>
</dbReference>
<keyword evidence="3" id="KW-1003">Cell membrane</keyword>
<keyword evidence="4" id="KW-0812">Transmembrane</keyword>
<evidence type="ECO:0000256" key="6">
    <source>
        <dbReference type="ARBA" id="ARBA00022989"/>
    </source>
</evidence>
<evidence type="ECO:0000256" key="10">
    <source>
        <dbReference type="SAM" id="Coils"/>
    </source>
</evidence>
<evidence type="ECO:0000256" key="8">
    <source>
        <dbReference type="ARBA" id="ARBA00023136"/>
    </source>
</evidence>
<reference evidence="11 12" key="1">
    <citation type="journal article" date="2010" name="Nature">
        <title>Genome sequence of the palaeopolyploid soybean.</title>
        <authorList>
            <person name="Schmutz J."/>
            <person name="Cannon S.B."/>
            <person name="Schlueter J."/>
            <person name="Ma J."/>
            <person name="Mitros T."/>
            <person name="Nelson W."/>
            <person name="Hyten D.L."/>
            <person name="Song Q."/>
            <person name="Thelen J.J."/>
            <person name="Cheng J."/>
            <person name="Xu D."/>
            <person name="Hellsten U."/>
            <person name="May G.D."/>
            <person name="Yu Y."/>
            <person name="Sakurai T."/>
            <person name="Umezawa T."/>
            <person name="Bhattacharyya M.K."/>
            <person name="Sandhu D."/>
            <person name="Valliyodan B."/>
            <person name="Lindquist E."/>
            <person name="Peto M."/>
            <person name="Grant D."/>
            <person name="Shu S."/>
            <person name="Goodstein D."/>
            <person name="Barry K."/>
            <person name="Futrell-Griggs M."/>
            <person name="Abernathy B."/>
            <person name="Du J."/>
            <person name="Tian Z."/>
            <person name="Zhu L."/>
            <person name="Gill N."/>
            <person name="Joshi T."/>
            <person name="Libault M."/>
            <person name="Sethuraman A."/>
            <person name="Zhang X.-C."/>
            <person name="Shinozaki K."/>
            <person name="Nguyen H.T."/>
            <person name="Wing R.A."/>
            <person name="Cregan P."/>
            <person name="Specht J."/>
            <person name="Grimwood J."/>
            <person name="Rokhsar D."/>
            <person name="Stacey G."/>
            <person name="Shoemaker R.C."/>
            <person name="Jackson S.A."/>
        </authorList>
    </citation>
    <scope>NUCLEOTIDE SEQUENCE [LARGE SCALE GENOMIC DNA]</scope>
    <source>
        <strain evidence="12">cv. Williams 82</strain>
        <tissue evidence="11">Callus</tissue>
    </source>
</reference>
<sequence length="241" mass="28806">MGPKDNVADSDQLKFQIREKVIERARMVFRLNDLENYNLYRRNYGIARKMDILRHLHLALDNFSCANKPHKGRAIKSCTTEELDNKVQMKYSSYNHHCKQKNCDKLHKEIKRFEVTRKKSAQLKQGIRNHVKIMSDELMEMRKKKHALETKIKHVNREIEVINEEIIRSFQKHLKGRFCRNDAYLFMLQEMKNKGYWVLNSIDLGYDQAFGFRDIYSKKFLCYNISTLNDDDLSCNKDFSK</sequence>
<evidence type="ECO:0000256" key="4">
    <source>
        <dbReference type="ARBA" id="ARBA00022692"/>
    </source>
</evidence>
<protein>
    <submittedName>
        <fullName evidence="11 12">Uncharacterized protein</fullName>
    </submittedName>
</protein>
<keyword evidence="8" id="KW-0472">Membrane</keyword>
<dbReference type="PANTHER" id="PTHR32219:SF2">
    <property type="entry name" value="PROTON PUMP-INTERACTOR 1"/>
    <property type="match status" value="1"/>
</dbReference>
<dbReference type="Proteomes" id="UP000008827">
    <property type="component" value="Chromosome 1"/>
</dbReference>
<keyword evidence="5" id="KW-0256">Endoplasmic reticulum</keyword>
<comment type="subcellular location">
    <subcellularLocation>
        <location evidence="1">Cell membrane</location>
        <topology evidence="1">Single-pass membrane protein</topology>
    </subcellularLocation>
    <subcellularLocation>
        <location evidence="2">Endoplasmic reticulum membrane</location>
        <topology evidence="2">Single-pass membrane protein</topology>
    </subcellularLocation>
</comment>